<dbReference type="Gene3D" id="1.10.287.110">
    <property type="entry name" value="DnaJ domain"/>
    <property type="match status" value="1"/>
</dbReference>
<feature type="domain" description="J" evidence="1">
    <location>
        <begin position="12"/>
        <end position="77"/>
    </location>
</feature>
<keyword evidence="3" id="KW-1185">Reference proteome</keyword>
<gene>
    <name evidence="2" type="ORF">TSOC_004440</name>
</gene>
<reference evidence="2 3" key="1">
    <citation type="journal article" date="2017" name="Mol. Biol. Evol.">
        <title>The 4-celled Tetrabaena socialis nuclear genome reveals the essential components for genetic control of cell number at the origin of multicellularity in the volvocine lineage.</title>
        <authorList>
            <person name="Featherston J."/>
            <person name="Arakaki Y."/>
            <person name="Hanschen E.R."/>
            <person name="Ferris P.J."/>
            <person name="Michod R.E."/>
            <person name="Olson B.J.S.C."/>
            <person name="Nozaki H."/>
            <person name="Durand P.M."/>
        </authorList>
    </citation>
    <scope>NUCLEOTIDE SEQUENCE [LARGE SCALE GENOMIC DNA]</scope>
    <source>
        <strain evidence="2 3">NIES-571</strain>
    </source>
</reference>
<dbReference type="EMBL" id="PGGS01000109">
    <property type="protein sequence ID" value="PNH08978.1"/>
    <property type="molecule type" value="Genomic_DNA"/>
</dbReference>
<dbReference type="InterPro" id="IPR050817">
    <property type="entry name" value="DjlA_DnaK_co-chaperone"/>
</dbReference>
<proteinExistence type="predicted"/>
<organism evidence="2 3">
    <name type="scientific">Tetrabaena socialis</name>
    <dbReference type="NCBI Taxonomy" id="47790"/>
    <lineage>
        <taxon>Eukaryota</taxon>
        <taxon>Viridiplantae</taxon>
        <taxon>Chlorophyta</taxon>
        <taxon>core chlorophytes</taxon>
        <taxon>Chlorophyceae</taxon>
        <taxon>CS clade</taxon>
        <taxon>Chlamydomonadales</taxon>
        <taxon>Tetrabaenaceae</taxon>
        <taxon>Tetrabaena</taxon>
    </lineage>
</organism>
<accession>A0A2J8A8X8</accession>
<dbReference type="PANTHER" id="PTHR24074">
    <property type="entry name" value="CO-CHAPERONE PROTEIN DJLA"/>
    <property type="match status" value="1"/>
</dbReference>
<dbReference type="AlphaFoldDB" id="A0A2J8A8X8"/>
<dbReference type="PRINTS" id="PR00625">
    <property type="entry name" value="JDOMAIN"/>
</dbReference>
<dbReference type="InterPro" id="IPR036869">
    <property type="entry name" value="J_dom_sf"/>
</dbReference>
<protein>
    <submittedName>
        <fullName evidence="2">Chaperone protein DnaJ</fullName>
    </submittedName>
</protein>
<sequence>MAGRCISLTAKCPYETLGVDSDSDETEIKGAFRRKARCLHPDVNGQDPMSTIAFMECQNAYQTLLDPEKRAKYDQTLLPRANSQVLSYLNARSAARHGVPPSRVPSRSPYVDRPQLYSTMLSLLQAAKSCAKNLEREVVGKDGGKRQRVVAGAEGRRVAAAAAEAAAAECGDGDCGAPWMYHAIQSAQEEEAAANRRRG</sequence>
<dbReference type="Pfam" id="PF00226">
    <property type="entry name" value="DnaJ"/>
    <property type="match status" value="1"/>
</dbReference>
<dbReference type="CDD" id="cd06257">
    <property type="entry name" value="DnaJ"/>
    <property type="match status" value="1"/>
</dbReference>
<comment type="caution">
    <text evidence="2">The sequence shown here is derived from an EMBL/GenBank/DDBJ whole genome shotgun (WGS) entry which is preliminary data.</text>
</comment>
<evidence type="ECO:0000313" key="2">
    <source>
        <dbReference type="EMBL" id="PNH08978.1"/>
    </source>
</evidence>
<dbReference type="SUPFAM" id="SSF46565">
    <property type="entry name" value="Chaperone J-domain"/>
    <property type="match status" value="1"/>
</dbReference>
<evidence type="ECO:0000313" key="3">
    <source>
        <dbReference type="Proteomes" id="UP000236333"/>
    </source>
</evidence>
<dbReference type="OrthoDB" id="537700at2759"/>
<dbReference type="PROSITE" id="PS50076">
    <property type="entry name" value="DNAJ_2"/>
    <property type="match status" value="1"/>
</dbReference>
<name>A0A2J8A8X8_9CHLO</name>
<dbReference type="InterPro" id="IPR001623">
    <property type="entry name" value="DnaJ_domain"/>
</dbReference>
<evidence type="ECO:0000259" key="1">
    <source>
        <dbReference type="PROSITE" id="PS50076"/>
    </source>
</evidence>
<dbReference type="SMART" id="SM00271">
    <property type="entry name" value="DnaJ"/>
    <property type="match status" value="1"/>
</dbReference>
<dbReference type="Proteomes" id="UP000236333">
    <property type="component" value="Unassembled WGS sequence"/>
</dbReference>